<sequence>MAALFEMLTEEAMQAERRAESGGESGVAEAAISSTSSAALAREPFQEAEDVESDFLGVSICGGRWQASFPLCLDAVGGRPCRQARSQAQQLQAGSELEAALLRDLAVLWHGRWSTLGALSGGSTGAVPTVYNMPAKRYLCDAPLTAILSELPTWAQLRAYLQQQQAAGFLAAAAQHYHSDSQLPAAAWPDPDCDISSKPPQPRQHSKDQLAFEGLHTHTTGGTSDVPAPSAATGKRGRPELSVASGGGGASPGKRWRMAPLTAGLQQELQQGQEGLQRRRQRQRQRQRQEQGQAQGQRKKLKPQAFSYTGVYWAPIPKKWRAVMAFQKGAGASNFRGVSLLEAADPFVAAAARDVAVLWKVHVMGQAGKKPDGRGRGQCLGVLHAELRRNEELLRKLRTVLRQLLASGWLVETSQTLRAALGQAPAVALAAFVAADAAAEAAAKAAAPAATAAAAAAEVTGAESEAVPPPRPPPSPAASGASHAAACQPPLSDELPPLALQADMAATLPAGGQHRMEGWQQLAMRQYEAWAGLVGPGDGGWLEECGLREVAQGGHAVQGDSQRQQQQQERQQQQQLELQLEQQEAPTH</sequence>
<dbReference type="OrthoDB" id="521371at2759"/>
<keyword evidence="3" id="KW-1185">Reference proteome</keyword>
<comment type="caution">
    <text evidence="2">The sequence shown here is derived from an EMBL/GenBank/DDBJ whole genome shotgun (WGS) entry which is preliminary data.</text>
</comment>
<name>A0A9D4THM0_CHLVU</name>
<feature type="compositionally biased region" description="Pro residues" evidence="1">
    <location>
        <begin position="467"/>
        <end position="476"/>
    </location>
</feature>
<accession>A0A9D4THM0</accession>
<dbReference type="EMBL" id="SIDB01000011">
    <property type="protein sequence ID" value="KAI3425884.1"/>
    <property type="molecule type" value="Genomic_DNA"/>
</dbReference>
<feature type="region of interest" description="Disordered" evidence="1">
    <location>
        <begin position="269"/>
        <end position="301"/>
    </location>
</feature>
<gene>
    <name evidence="2" type="ORF">D9Q98_007857</name>
</gene>
<reference evidence="2" key="2">
    <citation type="submission" date="2020-11" db="EMBL/GenBank/DDBJ databases">
        <authorList>
            <person name="Cecchin M."/>
            <person name="Marcolungo L."/>
            <person name="Rossato M."/>
            <person name="Girolomoni L."/>
            <person name="Cosentino E."/>
            <person name="Cuine S."/>
            <person name="Li-Beisson Y."/>
            <person name="Delledonne M."/>
            <person name="Ballottari M."/>
        </authorList>
    </citation>
    <scope>NUCLEOTIDE SEQUENCE</scope>
    <source>
        <strain evidence="2">211/11P</strain>
        <tissue evidence="2">Whole cell</tissue>
    </source>
</reference>
<evidence type="ECO:0000313" key="3">
    <source>
        <dbReference type="Proteomes" id="UP001055712"/>
    </source>
</evidence>
<feature type="compositionally biased region" description="Low complexity" evidence="1">
    <location>
        <begin position="477"/>
        <end position="489"/>
    </location>
</feature>
<organism evidence="2 3">
    <name type="scientific">Chlorella vulgaris</name>
    <name type="common">Green alga</name>
    <dbReference type="NCBI Taxonomy" id="3077"/>
    <lineage>
        <taxon>Eukaryota</taxon>
        <taxon>Viridiplantae</taxon>
        <taxon>Chlorophyta</taxon>
        <taxon>core chlorophytes</taxon>
        <taxon>Trebouxiophyceae</taxon>
        <taxon>Chlorellales</taxon>
        <taxon>Chlorellaceae</taxon>
        <taxon>Chlorella clade</taxon>
        <taxon>Chlorella</taxon>
    </lineage>
</organism>
<feature type="region of interest" description="Disordered" evidence="1">
    <location>
        <begin position="461"/>
        <end position="495"/>
    </location>
</feature>
<feature type="compositionally biased region" description="Low complexity" evidence="1">
    <location>
        <begin position="562"/>
        <end position="588"/>
    </location>
</feature>
<reference evidence="2" key="1">
    <citation type="journal article" date="2019" name="Plant J.">
        <title>Chlorella vulgaris genome assembly and annotation reveals the molecular basis for metabolic acclimation to high light conditions.</title>
        <authorList>
            <person name="Cecchin M."/>
            <person name="Marcolungo L."/>
            <person name="Rossato M."/>
            <person name="Girolomoni L."/>
            <person name="Cosentino E."/>
            <person name="Cuine S."/>
            <person name="Li-Beisson Y."/>
            <person name="Delledonne M."/>
            <person name="Ballottari M."/>
        </authorList>
    </citation>
    <scope>NUCLEOTIDE SEQUENCE</scope>
    <source>
        <strain evidence="2">211/11P</strain>
    </source>
</reference>
<protein>
    <submittedName>
        <fullName evidence="2">Uncharacterized protein</fullName>
    </submittedName>
</protein>
<feature type="region of interest" description="Disordered" evidence="1">
    <location>
        <begin position="182"/>
        <end position="256"/>
    </location>
</feature>
<feature type="region of interest" description="Disordered" evidence="1">
    <location>
        <begin position="552"/>
        <end position="588"/>
    </location>
</feature>
<dbReference type="AlphaFoldDB" id="A0A9D4THM0"/>
<dbReference type="Proteomes" id="UP001055712">
    <property type="component" value="Unassembled WGS sequence"/>
</dbReference>
<evidence type="ECO:0000256" key="1">
    <source>
        <dbReference type="SAM" id="MobiDB-lite"/>
    </source>
</evidence>
<proteinExistence type="predicted"/>
<evidence type="ECO:0000313" key="2">
    <source>
        <dbReference type="EMBL" id="KAI3425884.1"/>
    </source>
</evidence>